<dbReference type="EC" id="3.6.4.12" evidence="2"/>
<name>A0A8S3URV9_MYTED</name>
<keyword evidence="3" id="KW-1185">Reference proteome</keyword>
<feature type="compositionally biased region" description="Basic and acidic residues" evidence="1">
    <location>
        <begin position="472"/>
        <end position="491"/>
    </location>
</feature>
<dbReference type="InterPro" id="IPR027417">
    <property type="entry name" value="P-loop_NTPase"/>
</dbReference>
<reference evidence="2" key="1">
    <citation type="submission" date="2021-03" db="EMBL/GenBank/DDBJ databases">
        <authorList>
            <person name="Bekaert M."/>
        </authorList>
    </citation>
    <scope>NUCLEOTIDE SEQUENCE</scope>
</reference>
<dbReference type="AlphaFoldDB" id="A0A8S3URV9"/>
<dbReference type="GO" id="GO:0016787">
    <property type="term" value="F:hydrolase activity"/>
    <property type="evidence" value="ECO:0007669"/>
    <property type="project" value="UniProtKB-KW"/>
</dbReference>
<feature type="region of interest" description="Disordered" evidence="1">
    <location>
        <begin position="467"/>
        <end position="515"/>
    </location>
</feature>
<feature type="compositionally biased region" description="Polar residues" evidence="1">
    <location>
        <begin position="394"/>
        <end position="445"/>
    </location>
</feature>
<evidence type="ECO:0000313" key="2">
    <source>
        <dbReference type="EMBL" id="CAG2245147.1"/>
    </source>
</evidence>
<protein>
    <submittedName>
        <fullName evidence="2">RecQ</fullName>
        <ecNumber evidence="2">3.6.4.12</ecNumber>
    </submittedName>
</protein>
<evidence type="ECO:0000313" key="3">
    <source>
        <dbReference type="Proteomes" id="UP000683360"/>
    </source>
</evidence>
<feature type="compositionally biased region" description="Basic and acidic residues" evidence="1">
    <location>
        <begin position="57"/>
        <end position="70"/>
    </location>
</feature>
<feature type="compositionally biased region" description="Basic and acidic residues" evidence="1">
    <location>
        <begin position="500"/>
        <end position="515"/>
    </location>
</feature>
<feature type="compositionally biased region" description="Acidic residues" evidence="1">
    <location>
        <begin position="100"/>
        <end position="112"/>
    </location>
</feature>
<dbReference type="Gene3D" id="3.40.50.300">
    <property type="entry name" value="P-loop containing nucleotide triphosphate hydrolases"/>
    <property type="match status" value="1"/>
</dbReference>
<evidence type="ECO:0000256" key="1">
    <source>
        <dbReference type="SAM" id="MobiDB-lite"/>
    </source>
</evidence>
<organism evidence="2 3">
    <name type="scientific">Mytilus edulis</name>
    <name type="common">Blue mussel</name>
    <dbReference type="NCBI Taxonomy" id="6550"/>
    <lineage>
        <taxon>Eukaryota</taxon>
        <taxon>Metazoa</taxon>
        <taxon>Spiralia</taxon>
        <taxon>Lophotrochozoa</taxon>
        <taxon>Mollusca</taxon>
        <taxon>Bivalvia</taxon>
        <taxon>Autobranchia</taxon>
        <taxon>Pteriomorphia</taxon>
        <taxon>Mytilida</taxon>
        <taxon>Mytiloidea</taxon>
        <taxon>Mytilidae</taxon>
        <taxon>Mytilinae</taxon>
        <taxon>Mytilus</taxon>
    </lineage>
</organism>
<dbReference type="OrthoDB" id="6064891at2759"/>
<feature type="region of interest" description="Disordered" evidence="1">
    <location>
        <begin position="57"/>
        <end position="130"/>
    </location>
</feature>
<feature type="region of interest" description="Disordered" evidence="1">
    <location>
        <begin position="394"/>
        <end position="452"/>
    </location>
</feature>
<comment type="caution">
    <text evidence="2">The sequence shown here is derived from an EMBL/GenBank/DDBJ whole genome shotgun (WGS) entry which is preliminary data.</text>
</comment>
<gene>
    <name evidence="2" type="ORF">MEDL_57185</name>
</gene>
<dbReference type="EMBL" id="CAJPWZ010002760">
    <property type="protein sequence ID" value="CAG2245147.1"/>
    <property type="molecule type" value="Genomic_DNA"/>
</dbReference>
<proteinExistence type="predicted"/>
<dbReference type="GO" id="GO:0003678">
    <property type="term" value="F:DNA helicase activity"/>
    <property type="evidence" value="ECO:0007669"/>
    <property type="project" value="UniProtKB-EC"/>
</dbReference>
<dbReference type="SUPFAM" id="SSF52540">
    <property type="entry name" value="P-loop containing nucleoside triphosphate hydrolases"/>
    <property type="match status" value="1"/>
</dbReference>
<sequence length="515" mass="56344">MEYNSENDPISYSKFVKLKPKTVLPMSKSKFINCLCEYCVNIELSIDALRSFKSRHRQETENDNRPHEATENENQQPAVTDVQENECTGRTNDGDHDEQVDGGQDEQVDDGDHDNKQVDDGDQNEQVGGGQVIRSVLSLVDIEIFDLPSKSTVGNMSSEVGLVAQQHLNEALASSDNFTMQRDATRKRGHHYNTSQLTTAENTFTVGVAEVIYGKATTYVSCVNETLSSICVPGSSVLNKVSSFMTDRSATEQKVNKILNESTDNTAESFKCSTVVHSWGAPRGLEQSAQESGRAGRDGRQRQSIVYYTGHDIAKDRSSPEMRDFCKSVSCLRHAMNSHFTLDTCSNSDCTDKPNSDLLVPLLLHVLIHANVEVPLESIMDFASEMPLSDVYGNSSSAKVATSSQDAQPASDTHSAQKTGKGTSSAKVATSSQDAQPASDTHSAQKTGKGTKIIPIKSFHTLNLLKQQKNSYETKEERTDSDSENAPREGAEVDGDQDCAEEKGDQVYVGDKEGD</sequence>
<accession>A0A8S3URV9</accession>
<dbReference type="Proteomes" id="UP000683360">
    <property type="component" value="Unassembled WGS sequence"/>
</dbReference>
<keyword evidence="2" id="KW-0378">Hydrolase</keyword>